<evidence type="ECO:0000256" key="19">
    <source>
        <dbReference type="ARBA" id="ARBA00023212"/>
    </source>
</evidence>
<dbReference type="GO" id="GO:0005576">
    <property type="term" value="C:extracellular region"/>
    <property type="evidence" value="ECO:0007669"/>
    <property type="project" value="UniProtKB-SubCell"/>
</dbReference>
<evidence type="ECO:0000256" key="16">
    <source>
        <dbReference type="ARBA" id="ARBA00023136"/>
    </source>
</evidence>
<feature type="transmembrane region" description="Helical" evidence="24">
    <location>
        <begin position="223"/>
        <end position="242"/>
    </location>
</feature>
<comment type="caution">
    <text evidence="25">The sequence shown here is derived from an EMBL/GenBank/DDBJ whole genome shotgun (WGS) entry which is preliminary data.</text>
</comment>
<keyword evidence="20" id="KW-0966">Cell projection</keyword>
<evidence type="ECO:0000256" key="5">
    <source>
        <dbReference type="ARBA" id="ARBA00004613"/>
    </source>
</evidence>
<protein>
    <recommendedName>
        <fullName evidence="7">Kit ligand</fullName>
    </recommendedName>
    <alternativeName>
        <fullName evidence="21">Mast cell growth factor</fullName>
    </alternativeName>
    <alternativeName>
        <fullName evidence="23">Stem cell factor</fullName>
    </alternativeName>
    <alternativeName>
        <fullName evidence="22">c-Kit ligand</fullName>
    </alternativeName>
</protein>
<dbReference type="SUPFAM" id="SSF47266">
    <property type="entry name" value="4-helical cytokines"/>
    <property type="match status" value="1"/>
</dbReference>
<evidence type="ECO:0000256" key="23">
    <source>
        <dbReference type="ARBA" id="ARBA00033123"/>
    </source>
</evidence>
<keyword evidence="16 24" id="KW-0472">Membrane</keyword>
<keyword evidence="14 24" id="KW-1133">Transmembrane helix</keyword>
<keyword evidence="18" id="KW-0325">Glycoprotein</keyword>
<name>A0ABD1K4I0_9TELE</name>
<evidence type="ECO:0000256" key="10">
    <source>
        <dbReference type="ARBA" id="ARBA00022525"/>
    </source>
</evidence>
<comment type="similarity">
    <text evidence="6">Belongs to the SCF family.</text>
</comment>
<evidence type="ECO:0000256" key="8">
    <source>
        <dbReference type="ARBA" id="ARBA00022475"/>
    </source>
</evidence>
<proteinExistence type="inferred from homology"/>
<keyword evidence="11 24" id="KW-0812">Transmembrane</keyword>
<keyword evidence="9" id="KW-0963">Cytoplasm</keyword>
<evidence type="ECO:0000313" key="26">
    <source>
        <dbReference type="Proteomes" id="UP001591681"/>
    </source>
</evidence>
<evidence type="ECO:0000256" key="14">
    <source>
        <dbReference type="ARBA" id="ARBA00022989"/>
    </source>
</evidence>
<sequence>MPYITHTALPDVSTTWFWIQAITSNLWIHTYFYLLMFVAIAAHSSEIGNPITDDIEKISILKQNIPKDYKITVKYIPMEESGLCWVKLNVFHLEESLKALASKFGNISSNREHINTFILILREMRYHIGNVLDDTMLEFQCHYREEKWPTVEYFEFVEYFFKTANSSREDEDCESPPCPTVEVITTSFSTTAGSVSLPPSGAGRLKNEEKTEWVLPEHIKMSLLSLLLIPVIAIMLLFAWMIKSRRQSALTDKNEIDAIKEVGGSSPQLQKEVCEEKECLNVIEIIETV</sequence>
<dbReference type="GO" id="GO:0005856">
    <property type="term" value="C:cytoskeleton"/>
    <property type="evidence" value="ECO:0007669"/>
    <property type="project" value="UniProtKB-SubCell"/>
</dbReference>
<evidence type="ECO:0000256" key="13">
    <source>
        <dbReference type="ARBA" id="ARBA00022889"/>
    </source>
</evidence>
<dbReference type="PANTHER" id="PTHR11574:SF0">
    <property type="entry name" value="KIT LIGAND"/>
    <property type="match status" value="1"/>
</dbReference>
<evidence type="ECO:0000256" key="9">
    <source>
        <dbReference type="ARBA" id="ARBA00022490"/>
    </source>
</evidence>
<keyword evidence="19" id="KW-0206">Cytoskeleton</keyword>
<dbReference type="AlphaFoldDB" id="A0ABD1K4I0"/>
<dbReference type="GO" id="GO:0007155">
    <property type="term" value="P:cell adhesion"/>
    <property type="evidence" value="ECO:0007669"/>
    <property type="project" value="UniProtKB-KW"/>
</dbReference>
<evidence type="ECO:0000256" key="20">
    <source>
        <dbReference type="ARBA" id="ARBA00023273"/>
    </source>
</evidence>
<dbReference type="Proteomes" id="UP001591681">
    <property type="component" value="Unassembled WGS sequence"/>
</dbReference>
<evidence type="ECO:0000256" key="12">
    <source>
        <dbReference type="ARBA" id="ARBA00022729"/>
    </source>
</evidence>
<keyword evidence="12" id="KW-0732">Signal</keyword>
<keyword evidence="8" id="KW-1003">Cell membrane</keyword>
<accession>A0ABD1K4I0</accession>
<keyword evidence="15" id="KW-0339">Growth factor</keyword>
<keyword evidence="17" id="KW-1015">Disulfide bond</keyword>
<keyword evidence="10" id="KW-0964">Secreted</keyword>
<evidence type="ECO:0000256" key="22">
    <source>
        <dbReference type="ARBA" id="ARBA00032898"/>
    </source>
</evidence>
<dbReference type="PANTHER" id="PTHR11574">
    <property type="entry name" value="KIT LIGAND"/>
    <property type="match status" value="1"/>
</dbReference>
<evidence type="ECO:0000256" key="2">
    <source>
        <dbReference type="ARBA" id="ARBA00004251"/>
    </source>
</evidence>
<feature type="transmembrane region" description="Helical" evidence="24">
    <location>
        <begin position="16"/>
        <end position="42"/>
    </location>
</feature>
<dbReference type="GO" id="GO:0008083">
    <property type="term" value="F:growth factor activity"/>
    <property type="evidence" value="ECO:0007669"/>
    <property type="project" value="UniProtKB-KW"/>
</dbReference>
<dbReference type="GO" id="GO:0005886">
    <property type="term" value="C:plasma membrane"/>
    <property type="evidence" value="ECO:0007669"/>
    <property type="project" value="UniProtKB-SubCell"/>
</dbReference>
<reference evidence="25 26" key="1">
    <citation type="submission" date="2024-09" db="EMBL/GenBank/DDBJ databases">
        <title>A chromosome-level genome assembly of Gray's grenadier anchovy, Coilia grayii.</title>
        <authorList>
            <person name="Fu Z."/>
        </authorList>
    </citation>
    <scope>NUCLEOTIDE SEQUENCE [LARGE SCALE GENOMIC DNA]</scope>
    <source>
        <strain evidence="25">G4</strain>
        <tissue evidence="25">Muscle</tissue>
    </source>
</reference>
<evidence type="ECO:0000256" key="6">
    <source>
        <dbReference type="ARBA" id="ARBA00010419"/>
    </source>
</evidence>
<comment type="subcellular location">
    <subcellularLocation>
        <location evidence="2">Cell membrane</location>
        <topology evidence="2">Single-pass type I membrane protein</topology>
    </subcellularLocation>
    <subcellularLocation>
        <location evidence="3">Cell projection</location>
        <location evidence="3">Filopodium</location>
    </subcellularLocation>
    <subcellularLocation>
        <location evidence="4">Cell projection</location>
        <location evidence="4">Lamellipodium</location>
    </subcellularLocation>
    <subcellularLocation>
        <location evidence="1">Cytoplasm</location>
        <location evidence="1">Cytoskeleton</location>
    </subcellularLocation>
    <subcellularLocation>
        <location evidence="5">Secreted</location>
    </subcellularLocation>
</comment>
<evidence type="ECO:0000256" key="3">
    <source>
        <dbReference type="ARBA" id="ARBA00004486"/>
    </source>
</evidence>
<dbReference type="EMBL" id="JBHFQA010000009">
    <property type="protein sequence ID" value="KAL2094035.1"/>
    <property type="molecule type" value="Genomic_DNA"/>
</dbReference>
<dbReference type="InterPro" id="IPR009079">
    <property type="entry name" value="4_helix_cytokine-like_core"/>
</dbReference>
<evidence type="ECO:0000256" key="15">
    <source>
        <dbReference type="ARBA" id="ARBA00023030"/>
    </source>
</evidence>
<evidence type="ECO:0000313" key="25">
    <source>
        <dbReference type="EMBL" id="KAL2094035.1"/>
    </source>
</evidence>
<dbReference type="GO" id="GO:0030027">
    <property type="term" value="C:lamellipodium"/>
    <property type="evidence" value="ECO:0007669"/>
    <property type="project" value="UniProtKB-SubCell"/>
</dbReference>
<keyword evidence="26" id="KW-1185">Reference proteome</keyword>
<dbReference type="Gene3D" id="1.20.1250.10">
    <property type="match status" value="1"/>
</dbReference>
<evidence type="ECO:0000256" key="1">
    <source>
        <dbReference type="ARBA" id="ARBA00004245"/>
    </source>
</evidence>
<evidence type="ECO:0000256" key="18">
    <source>
        <dbReference type="ARBA" id="ARBA00023180"/>
    </source>
</evidence>
<evidence type="ECO:0000256" key="21">
    <source>
        <dbReference type="ARBA" id="ARBA00030364"/>
    </source>
</evidence>
<evidence type="ECO:0000256" key="24">
    <source>
        <dbReference type="SAM" id="Phobius"/>
    </source>
</evidence>
<gene>
    <name evidence="25" type="ORF">ACEWY4_011347</name>
</gene>
<evidence type="ECO:0000256" key="4">
    <source>
        <dbReference type="ARBA" id="ARBA00004510"/>
    </source>
</evidence>
<dbReference type="InterPro" id="IPR003452">
    <property type="entry name" value="SCF"/>
</dbReference>
<dbReference type="GO" id="GO:0030175">
    <property type="term" value="C:filopodium"/>
    <property type="evidence" value="ECO:0007669"/>
    <property type="project" value="UniProtKB-SubCell"/>
</dbReference>
<dbReference type="Pfam" id="PF02404">
    <property type="entry name" value="SCF"/>
    <property type="match status" value="1"/>
</dbReference>
<organism evidence="25 26">
    <name type="scientific">Coilia grayii</name>
    <name type="common">Gray's grenadier anchovy</name>
    <dbReference type="NCBI Taxonomy" id="363190"/>
    <lineage>
        <taxon>Eukaryota</taxon>
        <taxon>Metazoa</taxon>
        <taxon>Chordata</taxon>
        <taxon>Craniata</taxon>
        <taxon>Vertebrata</taxon>
        <taxon>Euteleostomi</taxon>
        <taxon>Actinopterygii</taxon>
        <taxon>Neopterygii</taxon>
        <taxon>Teleostei</taxon>
        <taxon>Clupei</taxon>
        <taxon>Clupeiformes</taxon>
        <taxon>Clupeoidei</taxon>
        <taxon>Engraulidae</taxon>
        <taxon>Coilinae</taxon>
        <taxon>Coilia</taxon>
    </lineage>
</organism>
<evidence type="ECO:0000256" key="7">
    <source>
        <dbReference type="ARBA" id="ARBA00017304"/>
    </source>
</evidence>
<keyword evidence="13" id="KW-0130">Cell adhesion</keyword>
<evidence type="ECO:0000256" key="11">
    <source>
        <dbReference type="ARBA" id="ARBA00022692"/>
    </source>
</evidence>
<evidence type="ECO:0000256" key="17">
    <source>
        <dbReference type="ARBA" id="ARBA00023157"/>
    </source>
</evidence>